<evidence type="ECO:0000256" key="1">
    <source>
        <dbReference type="SAM" id="SignalP"/>
    </source>
</evidence>
<dbReference type="PANTHER" id="PTHR41775:SF1">
    <property type="entry name" value="PEPTIDASE M6-LIKE DOMAIN-CONTAINING PROTEIN"/>
    <property type="match status" value="1"/>
</dbReference>
<comment type="caution">
    <text evidence="2">The sequence shown here is derived from an EMBL/GenBank/DDBJ whole genome shotgun (WGS) entry which is preliminary data.</text>
</comment>
<dbReference type="PANTHER" id="PTHR41775">
    <property type="entry name" value="SECRETED PROTEIN-RELATED"/>
    <property type="match status" value="1"/>
</dbReference>
<sequence>MRGRLLHTLTLALTLALGAAATCRAHGAPATLVARRLSDAGTPKGQEPAWPAFAREAMAARDRAWRSFPDLVVAPGVNLSPLAARRRGWTPARAGLRNPHAAHAGRDADLSATPPDTIRVAILRIDFLADRGGGASTGNGRFDLTPPDTLAPPIDRPPHNRTFYLRHLESLARYYDVQTYGRVVITGDVWPREENLAYSVSDMADFGPWLFSQTIYRDAVTMFQTMIRAADSQSVALGDRVPWADVDRVVLLHAGSDLQSDLRQDSPSDIPSFTIGVADTDAVVLRDVPAPGESVLVDRASLIPETINQDGYYGTINGVLAHECGHLFFGFSDLYDVNSGLPRVGYWSLMDSGNLLGSIVRLANGDELYATGLLPPSLDPFQRFFASDVLEFPDVAYGATDTLPPSQRVPAMRRLWLSSDEYVLLENRYLAPAQFVELDQDSATRVILGPRSPDRFEWDALLPGGGMLAWHVDASVIPFEYSLRTNPEFGFNTNPFRYGVRLIEADGLADLGDLGSPFLLGSYRDPWYVGNNATLSDSTPFPRLVANSGTRPHARLDVLTGPDSIMVVRATRTWQLPGWPVGADFPPGGPQLLAVDADGQPGLEVCWAGGDSAGPDSASLFALRADGTGMAGGSAVFATLDRRPLPVMAALPTGAARDAPGGAAGPSLFAVTTVPGPSIAGSGGRVWLLDHQGVVQPGWPAGLPAPATTPPVFAAGGGAAAVLVGAANGQVYAIGLDGVVLASTARAGAAAVTGRLAVTRAEGLWHVAFGRADGSLDVVTTDLAPGNPAMPSRPGWPVVVHGGDGFAPDFLWLDFDGTGGGSNPSRCATGEPELVARHADRLWAFCGSGAPLAGWGRSLGDTLAAGLGAADADGDGFLEVLTQSWGAQVAFVNVTGAPSPGWPRRAGAEGRLVERGDLTFPREPRVFPASAAPVAADVAAAGRPRIVTLSAGGLLTALDDAGRQPEGWPLATGAGAGGAPLIADLDGDGALEVVAPDRFGALYAYTLPGSVAGEARVPWAMLGGDPQRTSHMPASRTAAAPAPSAGPFVRGSLKAYPNPARRRPVTLAWRLTAPADVEIRVLDTSGHEVASFSHAGVQSDNIATWEPGAAPAGLYLVRLRFRGQGGEHVEVIPVGILR</sequence>
<feature type="signal peptide" evidence="1">
    <location>
        <begin position="1"/>
        <end position="27"/>
    </location>
</feature>
<proteinExistence type="predicted"/>
<reference evidence="2" key="1">
    <citation type="journal article" date="2020" name="mSystems">
        <title>Genome- and Community-Level Interaction Insights into Carbon Utilization and Element Cycling Functions of Hydrothermarchaeota in Hydrothermal Sediment.</title>
        <authorList>
            <person name="Zhou Z."/>
            <person name="Liu Y."/>
            <person name="Xu W."/>
            <person name="Pan J."/>
            <person name="Luo Z.H."/>
            <person name="Li M."/>
        </authorList>
    </citation>
    <scope>NUCLEOTIDE SEQUENCE [LARGE SCALE GENOMIC DNA]</scope>
    <source>
        <strain evidence="2">SpSt-381</strain>
    </source>
</reference>
<accession>A0A832I0Z7</accession>
<name>A0A832I0Z7_UNCEI</name>
<protein>
    <recommendedName>
        <fullName evidence="3">T9SS type A sorting domain-containing protein</fullName>
    </recommendedName>
</protein>
<dbReference type="AlphaFoldDB" id="A0A832I0Z7"/>
<keyword evidence="1" id="KW-0732">Signal</keyword>
<evidence type="ECO:0000313" key="2">
    <source>
        <dbReference type="EMBL" id="HGZ43022.1"/>
    </source>
</evidence>
<dbReference type="EMBL" id="DSQF01000012">
    <property type="protein sequence ID" value="HGZ43022.1"/>
    <property type="molecule type" value="Genomic_DNA"/>
</dbReference>
<evidence type="ECO:0008006" key="3">
    <source>
        <dbReference type="Google" id="ProtNLM"/>
    </source>
</evidence>
<feature type="chain" id="PRO_5032339880" description="T9SS type A sorting domain-containing protein" evidence="1">
    <location>
        <begin position="28"/>
        <end position="1138"/>
    </location>
</feature>
<gene>
    <name evidence="2" type="ORF">ENR23_06290</name>
</gene>
<organism evidence="2">
    <name type="scientific">Eiseniibacteriota bacterium</name>
    <dbReference type="NCBI Taxonomy" id="2212470"/>
    <lineage>
        <taxon>Bacteria</taxon>
        <taxon>Candidatus Eiseniibacteriota</taxon>
    </lineage>
</organism>